<dbReference type="EMBL" id="KQ086031">
    <property type="protein sequence ID" value="KLO10260.1"/>
    <property type="molecule type" value="Genomic_DNA"/>
</dbReference>
<dbReference type="AlphaFoldDB" id="A0A0H2REH3"/>
<proteinExistence type="predicted"/>
<name>A0A0H2REH3_9AGAM</name>
<reference evidence="1 2" key="1">
    <citation type="submission" date="2015-04" db="EMBL/GenBank/DDBJ databases">
        <title>Complete genome sequence of Schizopora paradoxa KUC8140, a cosmopolitan wood degrader in East Asia.</title>
        <authorList>
            <consortium name="DOE Joint Genome Institute"/>
            <person name="Min B."/>
            <person name="Park H."/>
            <person name="Jang Y."/>
            <person name="Kim J.-J."/>
            <person name="Kim K.H."/>
            <person name="Pangilinan J."/>
            <person name="Lipzen A."/>
            <person name="Riley R."/>
            <person name="Grigoriev I.V."/>
            <person name="Spatafora J.W."/>
            <person name="Choi I.-G."/>
        </authorList>
    </citation>
    <scope>NUCLEOTIDE SEQUENCE [LARGE SCALE GENOMIC DNA]</scope>
    <source>
        <strain evidence="1 2">KUC8140</strain>
    </source>
</reference>
<dbReference type="InParanoid" id="A0A0H2REH3"/>
<gene>
    <name evidence="1" type="ORF">SCHPADRAFT_526660</name>
</gene>
<dbReference type="Proteomes" id="UP000053477">
    <property type="component" value="Unassembled WGS sequence"/>
</dbReference>
<keyword evidence="2" id="KW-1185">Reference proteome</keyword>
<protein>
    <submittedName>
        <fullName evidence="1">Uncharacterized protein</fullName>
    </submittedName>
</protein>
<evidence type="ECO:0000313" key="2">
    <source>
        <dbReference type="Proteomes" id="UP000053477"/>
    </source>
</evidence>
<organism evidence="1 2">
    <name type="scientific">Schizopora paradoxa</name>
    <dbReference type="NCBI Taxonomy" id="27342"/>
    <lineage>
        <taxon>Eukaryota</taxon>
        <taxon>Fungi</taxon>
        <taxon>Dikarya</taxon>
        <taxon>Basidiomycota</taxon>
        <taxon>Agaricomycotina</taxon>
        <taxon>Agaricomycetes</taxon>
        <taxon>Hymenochaetales</taxon>
        <taxon>Schizoporaceae</taxon>
        <taxon>Schizopora</taxon>
    </lineage>
</organism>
<accession>A0A0H2REH3</accession>
<sequence length="216" mass="24482">MTTMTTCYHMLCLDDKSRASASRLEAFSSCSFRRRRRGTYSRRRMLDETRVWNWEGVIDEDDEEFRRGEGVVDDENRSIVASSPSSFLPRITCLPRSPSCQAGLDLPASPSRHRTLAPLHVERRRVHYFAALSNSSVPSSIKLHACDTRQPPSQTRGQQRKCRQPCLLPVDGFLSKQRSTTTCPSSMLTSSRYLSLVGELIDGEEFDGATAQDRWC</sequence>
<evidence type="ECO:0000313" key="1">
    <source>
        <dbReference type="EMBL" id="KLO10260.1"/>
    </source>
</evidence>